<accession>A0A401NG12</accession>
<dbReference type="AlphaFoldDB" id="A0A401NG12"/>
<comment type="caution">
    <text evidence="1">The sequence shown here is derived from an EMBL/GenBank/DDBJ whole genome shotgun (WGS) entry which is preliminary data.</text>
</comment>
<keyword evidence="2" id="KW-1185">Reference proteome</keyword>
<sequence length="406" mass="42302">MLVDAGMELSVVVAPDELVDTKVDEEADIAGLLLAVEVSIVAVTIINDIKEACVVAIVVDSVIGAGVELPVVSATGLVDMGVDVELTAAVVLCGPAVEVSDVAVKVENDITEKKLQLGGKDTEIQMKIQIVGAGVDISVVVDSVALVDVGVDAEFDAVLVISADAVDDSAMLVDVDVGMELSVVVAPDELVDTGVDEEADIAVLLLAVEVSVVEVTIINDIYEMLVDAGMELSVVVAPDELVDMGVGEEADTVALLLAVEVSVVAEAIINDICEDEKNVQFYIPLVAMPCVVIVVASVVGAGVEMPGAIDPVALVDVGVDAVFDAALVVCADAVDDSAVSMKIHPDIIESNQQPAIPYSKICLHTNGSGLFRNSPKVRHRHFAADSKQNVKKFVIASPLYQYDIKP</sequence>
<protein>
    <submittedName>
        <fullName evidence="1">Uncharacterized protein</fullName>
    </submittedName>
</protein>
<name>A0A401NG12_SCYTO</name>
<gene>
    <name evidence="1" type="ORF">scyTo_0011008</name>
</gene>
<dbReference type="Proteomes" id="UP000288216">
    <property type="component" value="Unassembled WGS sequence"/>
</dbReference>
<dbReference type="EMBL" id="BFAA01004873">
    <property type="protein sequence ID" value="GCB59869.1"/>
    <property type="molecule type" value="Genomic_DNA"/>
</dbReference>
<organism evidence="1 2">
    <name type="scientific">Scyliorhinus torazame</name>
    <name type="common">Cloudy catshark</name>
    <name type="synonym">Catulus torazame</name>
    <dbReference type="NCBI Taxonomy" id="75743"/>
    <lineage>
        <taxon>Eukaryota</taxon>
        <taxon>Metazoa</taxon>
        <taxon>Chordata</taxon>
        <taxon>Craniata</taxon>
        <taxon>Vertebrata</taxon>
        <taxon>Chondrichthyes</taxon>
        <taxon>Elasmobranchii</taxon>
        <taxon>Galeomorphii</taxon>
        <taxon>Galeoidea</taxon>
        <taxon>Carcharhiniformes</taxon>
        <taxon>Scyliorhinidae</taxon>
        <taxon>Scyliorhinus</taxon>
    </lineage>
</organism>
<evidence type="ECO:0000313" key="1">
    <source>
        <dbReference type="EMBL" id="GCB59869.1"/>
    </source>
</evidence>
<reference evidence="1 2" key="1">
    <citation type="journal article" date="2018" name="Nat. Ecol. Evol.">
        <title>Shark genomes provide insights into elasmobranch evolution and the origin of vertebrates.</title>
        <authorList>
            <person name="Hara Y"/>
            <person name="Yamaguchi K"/>
            <person name="Onimaru K"/>
            <person name="Kadota M"/>
            <person name="Koyanagi M"/>
            <person name="Keeley SD"/>
            <person name="Tatsumi K"/>
            <person name="Tanaka K"/>
            <person name="Motone F"/>
            <person name="Kageyama Y"/>
            <person name="Nozu R"/>
            <person name="Adachi N"/>
            <person name="Nishimura O"/>
            <person name="Nakagawa R"/>
            <person name="Tanegashima C"/>
            <person name="Kiyatake I"/>
            <person name="Matsumoto R"/>
            <person name="Murakumo K"/>
            <person name="Nishida K"/>
            <person name="Terakita A"/>
            <person name="Kuratani S"/>
            <person name="Sato K"/>
            <person name="Hyodo S Kuraku.S."/>
        </authorList>
    </citation>
    <scope>NUCLEOTIDE SEQUENCE [LARGE SCALE GENOMIC DNA]</scope>
</reference>
<evidence type="ECO:0000313" key="2">
    <source>
        <dbReference type="Proteomes" id="UP000288216"/>
    </source>
</evidence>
<proteinExistence type="predicted"/>